<accession>A0A239C4E7</accession>
<reference evidence="2" key="1">
    <citation type="submission" date="2017-06" db="EMBL/GenBank/DDBJ databases">
        <authorList>
            <person name="Varghese N."/>
            <person name="Submissions S."/>
        </authorList>
    </citation>
    <scope>NUCLEOTIDE SEQUENCE [LARGE SCALE GENOMIC DNA]</scope>
    <source>
        <strain evidence="2">NKM1</strain>
    </source>
</reference>
<dbReference type="EMBL" id="FZOQ01000002">
    <property type="protein sequence ID" value="SNS14558.1"/>
    <property type="molecule type" value="Genomic_DNA"/>
</dbReference>
<proteinExistence type="predicted"/>
<protein>
    <submittedName>
        <fullName evidence="1">Uncharacterized protein</fullName>
    </submittedName>
</protein>
<evidence type="ECO:0000313" key="2">
    <source>
        <dbReference type="Proteomes" id="UP000198432"/>
    </source>
</evidence>
<organism evidence="1 2">
    <name type="scientific">Pontibacter ummariensis</name>
    <dbReference type="NCBI Taxonomy" id="1610492"/>
    <lineage>
        <taxon>Bacteria</taxon>
        <taxon>Pseudomonadati</taxon>
        <taxon>Bacteroidota</taxon>
        <taxon>Cytophagia</taxon>
        <taxon>Cytophagales</taxon>
        <taxon>Hymenobacteraceae</taxon>
        <taxon>Pontibacter</taxon>
    </lineage>
</organism>
<dbReference type="Proteomes" id="UP000198432">
    <property type="component" value="Unassembled WGS sequence"/>
</dbReference>
<dbReference type="AlphaFoldDB" id="A0A239C4E7"/>
<name>A0A239C4E7_9BACT</name>
<gene>
    <name evidence="1" type="ORF">SAMN06296052_102315</name>
</gene>
<evidence type="ECO:0000313" key="1">
    <source>
        <dbReference type="EMBL" id="SNS14558.1"/>
    </source>
</evidence>
<sequence>MFLNQLHDTILHYLKPLCLSFVCPKPAESDTPFSPHIRRAKAVHFISTTAKHLGLISGFTRIQQRYGWQGSVGMQGTGKTSCSYTECAGRKRVFWGYGSKMITLRQNKKPQHKHTLRLFSDGNLCICTAFPNDLFQRANTLRALIR</sequence>
<keyword evidence="2" id="KW-1185">Reference proteome</keyword>